<evidence type="ECO:0000256" key="1">
    <source>
        <dbReference type="SAM" id="MobiDB-lite"/>
    </source>
</evidence>
<dbReference type="Proteomes" id="UP001150924">
    <property type="component" value="Unassembled WGS sequence"/>
</dbReference>
<dbReference type="PROSITE" id="PS51257">
    <property type="entry name" value="PROKAR_LIPOPROTEIN"/>
    <property type="match status" value="1"/>
</dbReference>
<dbReference type="EMBL" id="JAPNKE010000002">
    <property type="protein sequence ID" value="MCY1005824.1"/>
    <property type="molecule type" value="Genomic_DNA"/>
</dbReference>
<reference evidence="2" key="1">
    <citation type="submission" date="2022-11" db="EMBL/GenBank/DDBJ databases">
        <title>Minimal conservation of predation-associated metabolite biosynthetic gene clusters underscores biosynthetic potential of Myxococcota including descriptions for ten novel species: Archangium lansinium sp. nov., Myxococcus landrumus sp. nov., Nannocystis bai.</title>
        <authorList>
            <person name="Ahearne A."/>
            <person name="Stevens C."/>
            <person name="Phillips K."/>
        </authorList>
    </citation>
    <scope>NUCLEOTIDE SEQUENCE</scope>
    <source>
        <strain evidence="2">Na p29</strain>
    </source>
</reference>
<proteinExistence type="predicted"/>
<gene>
    <name evidence="2" type="ORF">OV079_09645</name>
</gene>
<sequence length="296" mass="31632">MRLHSLALACLAATFACTPDDEEAPAVEVREGTELPADIQPALLEFRDNWTIVNSGGPLVAGNTVLVGYDDDRLTDCRGDQNGKPAWSITGYHQLDGGDVGSFEAGGYSPSQGTEPPVFTLEDSGDLAMWFHNTSVWGCSAYDSNYGANWHFGIGASLSFKTDWVTEALGTPRAGAPLVIAYDPARLPDCRGTKYGHDAWNIRVHYRFDGGPAQYALLTAPQSNLQVPWPAVLDVPAGAGEVELGSRTRTTTAARPGTRSSAPTTTSTSSEPRAADGAHDMSPRTCRERHVSTDMS</sequence>
<organism evidence="2 3">
    <name type="scientific">Nannocystis pusilla</name>
    <dbReference type="NCBI Taxonomy" id="889268"/>
    <lineage>
        <taxon>Bacteria</taxon>
        <taxon>Pseudomonadati</taxon>
        <taxon>Myxococcota</taxon>
        <taxon>Polyangia</taxon>
        <taxon>Nannocystales</taxon>
        <taxon>Nannocystaceae</taxon>
        <taxon>Nannocystis</taxon>
    </lineage>
</organism>
<protein>
    <submittedName>
        <fullName evidence="2">DUF6209 family protein</fullName>
    </submittedName>
</protein>
<accession>A0A9X3EKM2</accession>
<evidence type="ECO:0000313" key="3">
    <source>
        <dbReference type="Proteomes" id="UP001150924"/>
    </source>
</evidence>
<name>A0A9X3EKM2_9BACT</name>
<comment type="caution">
    <text evidence="2">The sequence shown here is derived from an EMBL/GenBank/DDBJ whole genome shotgun (WGS) entry which is preliminary data.</text>
</comment>
<evidence type="ECO:0000313" key="2">
    <source>
        <dbReference type="EMBL" id="MCY1005824.1"/>
    </source>
</evidence>
<feature type="region of interest" description="Disordered" evidence="1">
    <location>
        <begin position="242"/>
        <end position="296"/>
    </location>
</feature>
<dbReference type="InterPro" id="IPR046181">
    <property type="entry name" value="DUF6209"/>
</dbReference>
<dbReference type="Pfam" id="PF19714">
    <property type="entry name" value="DUF6209"/>
    <property type="match status" value="1"/>
</dbReference>
<feature type="compositionally biased region" description="Low complexity" evidence="1">
    <location>
        <begin position="245"/>
        <end position="272"/>
    </location>
</feature>
<keyword evidence="3" id="KW-1185">Reference proteome</keyword>
<dbReference type="AlphaFoldDB" id="A0A9X3EKM2"/>
<feature type="compositionally biased region" description="Basic and acidic residues" evidence="1">
    <location>
        <begin position="273"/>
        <end position="296"/>
    </location>
</feature>